<dbReference type="PANTHER" id="PTHR30217">
    <property type="entry name" value="PEPTIDASE U32 FAMILY"/>
    <property type="match status" value="1"/>
</dbReference>
<dbReference type="GO" id="GO:0008233">
    <property type="term" value="F:peptidase activity"/>
    <property type="evidence" value="ECO:0007669"/>
    <property type="project" value="UniProtKB-KW"/>
</dbReference>
<dbReference type="OrthoDB" id="9807498at2"/>
<keyword evidence="2" id="KW-0645">Protease</keyword>
<dbReference type="PROSITE" id="PS01276">
    <property type="entry name" value="PEPTIDASE_U32"/>
    <property type="match status" value="1"/>
</dbReference>
<accession>A0A1M5SMJ5</accession>
<dbReference type="Pfam" id="PF12392">
    <property type="entry name" value="DUF3656"/>
    <property type="match status" value="1"/>
</dbReference>
<proteinExistence type="predicted"/>
<sequence length="783" mass="89170">MKKIELLAPAGSLESLYAAVSNGADAVYLGGDKFSARAYATNFNEEKLKEAVEYCHLYNVKIYVTVNTLIKDKEIEESLEFIHFLHSINVDAIIIQDTGLAFLSRNLFPDLEIHASTQMTIHNVEGARLLKEKGFSRVVLARELSVEEIEEISTKAEVETEVFIHGALCISYSGQCLMSSLIGGRSGNRGTCAQPCRLPYELINKDKNISKKGYLLSPKDVCTLSNIDEIIKTGTASLKIEGRMKRPEYVAGVVSAYRKAIDSYYDNETFDLKDEKERLNQLFNREGFSQAFLFGNKGKEMMALNYPKNTGVFIGKTNEDYTLTLTENLNRLDGVRTNKKGFIVEKIFKNGIEVEEAKKGETVVIRPSNYSKNENIFKTFDTILMAELQQSFNDKFIRKIPVKLEVEFKVGEPIKVSCVYEGKTISVYGEKVQCPINKPLDKSRIEKSLSKAGNTPFVIKEIYFAQYEEGFSPVSLINELRRNLLDKLIDNTNSSETIYDIKEKLKQFKELDLEVKNSSLNNTTFITVINKEQLKAAENNGFDNIVVDYFMRDCDLNLTDLGDINFYLRVPSIVKQEFNHICKIIDNNLKHLKGIVTSNLGIIKKYGKEITILGDYKLNCFNGYSPAFYKDYLETSFISLELNKSEISEFTKKNPNTMGMIVYGKSEMMIKEYCPVGSLFGQKKDNYCTNACSEGKYVLKDRKDNEFPIVMDKFCRSHILNVSATNLIPNLEEIKRINISILRLDFTDESFEETNKILQAYKEKSFQSEFGNYTRGHFKRGVE</sequence>
<dbReference type="AlphaFoldDB" id="A0A1M5SMJ5"/>
<protein>
    <submittedName>
        <fullName evidence="2">Putative protease</fullName>
    </submittedName>
</protein>
<keyword evidence="2" id="KW-0378">Hydrolase</keyword>
<evidence type="ECO:0000313" key="2">
    <source>
        <dbReference type="EMBL" id="SHH39737.1"/>
    </source>
</evidence>
<evidence type="ECO:0000259" key="1">
    <source>
        <dbReference type="Pfam" id="PF12392"/>
    </source>
</evidence>
<gene>
    <name evidence="2" type="ORF">SAMN02745207_01022</name>
</gene>
<evidence type="ECO:0000313" key="3">
    <source>
        <dbReference type="Proteomes" id="UP000184447"/>
    </source>
</evidence>
<dbReference type="Proteomes" id="UP000184447">
    <property type="component" value="Unassembled WGS sequence"/>
</dbReference>
<dbReference type="EMBL" id="FQXM01000004">
    <property type="protein sequence ID" value="SHH39737.1"/>
    <property type="molecule type" value="Genomic_DNA"/>
</dbReference>
<dbReference type="GO" id="GO:0006508">
    <property type="term" value="P:proteolysis"/>
    <property type="evidence" value="ECO:0007669"/>
    <property type="project" value="UniProtKB-KW"/>
</dbReference>
<dbReference type="InterPro" id="IPR001539">
    <property type="entry name" value="Peptidase_U32"/>
</dbReference>
<feature type="domain" description="Peptidase U32 collagenase" evidence="1">
    <location>
        <begin position="376"/>
        <end position="490"/>
    </location>
</feature>
<dbReference type="STRING" id="1121316.SAMN02745207_01022"/>
<dbReference type="InterPro" id="IPR020988">
    <property type="entry name" value="Pept_U32_collagenase"/>
</dbReference>
<organism evidence="2 3">
    <name type="scientific">Clostridium grantii DSM 8605</name>
    <dbReference type="NCBI Taxonomy" id="1121316"/>
    <lineage>
        <taxon>Bacteria</taxon>
        <taxon>Bacillati</taxon>
        <taxon>Bacillota</taxon>
        <taxon>Clostridia</taxon>
        <taxon>Eubacteriales</taxon>
        <taxon>Clostridiaceae</taxon>
        <taxon>Clostridium</taxon>
    </lineage>
</organism>
<reference evidence="2 3" key="1">
    <citation type="submission" date="2016-11" db="EMBL/GenBank/DDBJ databases">
        <authorList>
            <person name="Jaros S."/>
            <person name="Januszkiewicz K."/>
            <person name="Wedrychowicz H."/>
        </authorList>
    </citation>
    <scope>NUCLEOTIDE SEQUENCE [LARGE SCALE GENOMIC DNA]</scope>
    <source>
        <strain evidence="2 3">DSM 8605</strain>
    </source>
</reference>
<dbReference type="RefSeq" id="WP_073337348.1">
    <property type="nucleotide sequence ID" value="NZ_FQXM01000004.1"/>
</dbReference>
<keyword evidence="3" id="KW-1185">Reference proteome</keyword>
<dbReference type="PANTHER" id="PTHR30217:SF10">
    <property type="entry name" value="23S RRNA 5-HYDROXYCYTIDINE C2501 SYNTHASE"/>
    <property type="match status" value="1"/>
</dbReference>
<dbReference type="InterPro" id="IPR051454">
    <property type="entry name" value="RNA/ubiquinone_mod_enzymes"/>
</dbReference>
<dbReference type="Pfam" id="PF01136">
    <property type="entry name" value="Peptidase_U32"/>
    <property type="match status" value="2"/>
</dbReference>
<name>A0A1M5SMJ5_9CLOT</name>